<evidence type="ECO:0000313" key="1">
    <source>
        <dbReference type="EMBL" id="GAL78694.1"/>
    </source>
</evidence>
<proteinExistence type="predicted"/>
<dbReference type="Proteomes" id="UP000029643">
    <property type="component" value="Unassembled WGS sequence"/>
</dbReference>
<dbReference type="GO" id="GO:0004355">
    <property type="term" value="F:glutamate synthase (NADPH) activity"/>
    <property type="evidence" value="ECO:0007669"/>
    <property type="project" value="UniProtKB-EC"/>
</dbReference>
<gene>
    <name evidence="1" type="ORF">JCM19274_3252</name>
</gene>
<dbReference type="InterPro" id="IPR051394">
    <property type="entry name" value="Glutamate_Synthase"/>
</dbReference>
<protein>
    <submittedName>
        <fullName evidence="1">Glutamate synthase [NADPH] small chain</fullName>
        <ecNumber evidence="1">1.4.1.13</ecNumber>
    </submittedName>
</protein>
<dbReference type="InterPro" id="IPR036188">
    <property type="entry name" value="FAD/NAD-bd_sf"/>
</dbReference>
<dbReference type="Gene3D" id="3.50.50.60">
    <property type="entry name" value="FAD/NAD(P)-binding domain"/>
    <property type="match status" value="1"/>
</dbReference>
<organism evidence="1 2">
    <name type="scientific">Algibacter lectus</name>
    <dbReference type="NCBI Taxonomy" id="221126"/>
    <lineage>
        <taxon>Bacteria</taxon>
        <taxon>Pseudomonadati</taxon>
        <taxon>Bacteroidota</taxon>
        <taxon>Flavobacteriia</taxon>
        <taxon>Flavobacteriales</taxon>
        <taxon>Flavobacteriaceae</taxon>
        <taxon>Algibacter</taxon>
    </lineage>
</organism>
<evidence type="ECO:0000313" key="2">
    <source>
        <dbReference type="Proteomes" id="UP000029643"/>
    </source>
</evidence>
<dbReference type="EMBL" id="BBNU01000004">
    <property type="protein sequence ID" value="GAL78694.1"/>
    <property type="molecule type" value="Genomic_DNA"/>
</dbReference>
<reference evidence="1 2" key="1">
    <citation type="journal article" date="2014" name="Genome Announc.">
        <title>Draft Genome Sequences of Marine Flavobacterium Algibacter lectus Strains SS8 and NR4.</title>
        <authorList>
            <person name="Takatani N."/>
            <person name="Nakanishi M."/>
            <person name="Meirelles P."/>
            <person name="Mino S."/>
            <person name="Suda W."/>
            <person name="Oshima K."/>
            <person name="Hattori M."/>
            <person name="Ohkuma M."/>
            <person name="Hosokawa M."/>
            <person name="Miyashita K."/>
            <person name="Thompson F.L."/>
            <person name="Niwa A."/>
            <person name="Sawabe T."/>
            <person name="Sawabe T."/>
        </authorList>
    </citation>
    <scope>NUCLEOTIDE SEQUENCE [LARGE SCALE GENOMIC DNA]</scope>
    <source>
        <strain evidence="2">JCM19274</strain>
    </source>
</reference>
<name>A0A090WTI1_9FLAO</name>
<dbReference type="SUPFAM" id="SSF51971">
    <property type="entry name" value="Nucleotide-binding domain"/>
    <property type="match status" value="1"/>
</dbReference>
<accession>A0A090WTI1</accession>
<dbReference type="PANTHER" id="PTHR43100:SF1">
    <property type="entry name" value="GLUTAMATE SYNTHASE [NADPH] SMALL CHAIN"/>
    <property type="match status" value="1"/>
</dbReference>
<comment type="caution">
    <text evidence="1">The sequence shown here is derived from an EMBL/GenBank/DDBJ whole genome shotgun (WGS) entry which is preliminary data.</text>
</comment>
<dbReference type="AlphaFoldDB" id="A0A090WTI1"/>
<sequence>MEKGIIDRRVKILEAEGITFKTNVNVGVNYDVKDLKAFDSIVLCGGATERRGLPTPGADADGVVQAMDFLTQQTKVVLGKEVKDQVLATDKNVIVIGGGDTGSDCVGTSTVMAQNR</sequence>
<dbReference type="EC" id="1.4.1.13" evidence="1"/>
<dbReference type="PRINTS" id="PR00419">
    <property type="entry name" value="ADXRDTASE"/>
</dbReference>
<dbReference type="PANTHER" id="PTHR43100">
    <property type="entry name" value="GLUTAMATE SYNTHASE [NADPH] SMALL CHAIN"/>
    <property type="match status" value="1"/>
</dbReference>
<keyword evidence="1" id="KW-0560">Oxidoreductase</keyword>